<dbReference type="EMBL" id="JABBGM010000001">
    <property type="protein sequence ID" value="NML92318.1"/>
    <property type="molecule type" value="Genomic_DNA"/>
</dbReference>
<evidence type="ECO:0000313" key="1">
    <source>
        <dbReference type="EMBL" id="NML92318.1"/>
    </source>
</evidence>
<organism evidence="1 2">
    <name type="scientific">Novosphingobium olei</name>
    <dbReference type="NCBI Taxonomy" id="2728851"/>
    <lineage>
        <taxon>Bacteria</taxon>
        <taxon>Pseudomonadati</taxon>
        <taxon>Pseudomonadota</taxon>
        <taxon>Alphaproteobacteria</taxon>
        <taxon>Sphingomonadales</taxon>
        <taxon>Sphingomonadaceae</taxon>
        <taxon>Novosphingobium</taxon>
    </lineage>
</organism>
<protein>
    <submittedName>
        <fullName evidence="1">Uncharacterized protein</fullName>
    </submittedName>
</protein>
<reference evidence="1 2" key="1">
    <citation type="submission" date="2020-04" db="EMBL/GenBank/DDBJ databases">
        <title>Novosphingobium sp. TW-4 isolated from soil.</title>
        <authorList>
            <person name="Dahal R.H."/>
            <person name="Chaudhary D.K."/>
        </authorList>
    </citation>
    <scope>NUCLEOTIDE SEQUENCE [LARGE SCALE GENOMIC DNA]</scope>
    <source>
        <strain evidence="1 2">TW-4</strain>
    </source>
</reference>
<comment type="caution">
    <text evidence="1">The sequence shown here is derived from an EMBL/GenBank/DDBJ whole genome shotgun (WGS) entry which is preliminary data.</text>
</comment>
<accession>A0A7Y0G8T4</accession>
<dbReference type="RefSeq" id="WP_169491576.1">
    <property type="nucleotide sequence ID" value="NZ_JABBGM010000001.1"/>
</dbReference>
<proteinExistence type="predicted"/>
<dbReference type="AlphaFoldDB" id="A0A7Y0G8T4"/>
<gene>
    <name evidence="1" type="ORF">HHL27_01365</name>
</gene>
<dbReference type="Proteomes" id="UP000583556">
    <property type="component" value="Unassembled WGS sequence"/>
</dbReference>
<sequence>MIGKIVSALIGKKIASRTPGVDGGTGAVIGLVAETALRRMGPLGFAAAAAGGWVVSRHLKKKQAARTGQPA</sequence>
<evidence type="ECO:0000313" key="2">
    <source>
        <dbReference type="Proteomes" id="UP000583556"/>
    </source>
</evidence>
<name>A0A7Y0G8T4_9SPHN</name>
<keyword evidence="2" id="KW-1185">Reference proteome</keyword>